<name>A0ABD0ZDV2_CARAN</name>
<dbReference type="Pfam" id="PF12776">
    <property type="entry name" value="Myb_DNA-bind_3"/>
    <property type="match status" value="1"/>
</dbReference>
<feature type="domain" description="At2g29880-like C-terminal" evidence="2">
    <location>
        <begin position="257"/>
        <end position="302"/>
    </location>
</feature>
<evidence type="ECO:0008006" key="5">
    <source>
        <dbReference type="Google" id="ProtNLM"/>
    </source>
</evidence>
<sequence>MGDPQDVKSKGPYEHWSEPEKKMLIRLLVDSVNQGFRDASGKFNKLTVETRILTKLNEKLGSKKTYPQYRNRMKIFKQKYQSWTDLLRFSSGFGWDPETKKFTARDEVWDDYLKAHPNHKSMRDESFEDFEDLRIIFGSIIATGQNAVGLGDPIDADTYQAGEKEGAYDSNCVQMVDDADGITIGAPEHVGWPSFGRSMSEKLPQRKKARTNAFNPNSTFDEGNSMTEIGNQIFGMIQKRWEKESEDKEAEDKANNVWDAIKEIPDLDEDLRYEAMTLVHSLGMKSGFVNMSVAERNGWIQRSLRKPKP</sequence>
<organism evidence="3 4">
    <name type="scientific">Cardamine amara subsp. amara</name>
    <dbReference type="NCBI Taxonomy" id="228776"/>
    <lineage>
        <taxon>Eukaryota</taxon>
        <taxon>Viridiplantae</taxon>
        <taxon>Streptophyta</taxon>
        <taxon>Embryophyta</taxon>
        <taxon>Tracheophyta</taxon>
        <taxon>Spermatophyta</taxon>
        <taxon>Magnoliopsida</taxon>
        <taxon>eudicotyledons</taxon>
        <taxon>Gunneridae</taxon>
        <taxon>Pentapetalae</taxon>
        <taxon>rosids</taxon>
        <taxon>malvids</taxon>
        <taxon>Brassicales</taxon>
        <taxon>Brassicaceae</taxon>
        <taxon>Cardamineae</taxon>
        <taxon>Cardamine</taxon>
    </lineage>
</organism>
<evidence type="ECO:0000259" key="2">
    <source>
        <dbReference type="Pfam" id="PF24769"/>
    </source>
</evidence>
<gene>
    <name evidence="3" type="ORF">V5N11_017176</name>
</gene>
<reference evidence="3 4" key="1">
    <citation type="submission" date="2024-04" db="EMBL/GenBank/DDBJ databases">
        <title>Genome assembly C_amara_ONT_v2.</title>
        <authorList>
            <person name="Yant L."/>
            <person name="Moore C."/>
            <person name="Slenker M."/>
        </authorList>
    </citation>
    <scope>NUCLEOTIDE SEQUENCE [LARGE SCALE GENOMIC DNA]</scope>
    <source>
        <tissue evidence="3">Leaf</tissue>
    </source>
</reference>
<comment type="caution">
    <text evidence="3">The sequence shown here is derived from an EMBL/GenBank/DDBJ whole genome shotgun (WGS) entry which is preliminary data.</text>
</comment>
<keyword evidence="4" id="KW-1185">Reference proteome</keyword>
<dbReference type="AlphaFoldDB" id="A0ABD0ZDV2"/>
<dbReference type="InterPro" id="IPR055314">
    <property type="entry name" value="At2g29880-like"/>
</dbReference>
<dbReference type="Proteomes" id="UP001558713">
    <property type="component" value="Unassembled WGS sequence"/>
</dbReference>
<dbReference type="EMBL" id="JBANAX010000901">
    <property type="protein sequence ID" value="KAL1189359.1"/>
    <property type="molecule type" value="Genomic_DNA"/>
</dbReference>
<dbReference type="Pfam" id="PF24769">
    <property type="entry name" value="At2g29880_C"/>
    <property type="match status" value="1"/>
</dbReference>
<evidence type="ECO:0000313" key="3">
    <source>
        <dbReference type="EMBL" id="KAL1189359.1"/>
    </source>
</evidence>
<accession>A0ABD0ZDV2</accession>
<dbReference type="InterPro" id="IPR056253">
    <property type="entry name" value="At2g29880-like_C"/>
</dbReference>
<dbReference type="PANTHER" id="PTHR47864:SF8">
    <property type="entry name" value="MYB_SANT-LIKE DOMAIN-CONTAINING PROTEIN"/>
    <property type="match status" value="1"/>
</dbReference>
<dbReference type="InterPro" id="IPR024752">
    <property type="entry name" value="Myb/SANT-like_dom"/>
</dbReference>
<evidence type="ECO:0000259" key="1">
    <source>
        <dbReference type="Pfam" id="PF12776"/>
    </source>
</evidence>
<feature type="domain" description="Myb/SANT-like" evidence="1">
    <location>
        <begin position="15"/>
        <end position="112"/>
    </location>
</feature>
<proteinExistence type="predicted"/>
<dbReference type="PANTHER" id="PTHR47864">
    <property type="entry name" value="TRANSMEMBRANE PROTEIN"/>
    <property type="match status" value="1"/>
</dbReference>
<evidence type="ECO:0000313" key="4">
    <source>
        <dbReference type="Proteomes" id="UP001558713"/>
    </source>
</evidence>
<protein>
    <recommendedName>
        <fullName evidence="5">Myb/SANT-like domain-containing protein</fullName>
    </recommendedName>
</protein>